<dbReference type="Pfam" id="PF07833">
    <property type="entry name" value="Cu_amine_oxidN1"/>
    <property type="match status" value="1"/>
</dbReference>
<evidence type="ECO:0000313" key="11">
    <source>
        <dbReference type="Proteomes" id="UP000552038"/>
    </source>
</evidence>
<dbReference type="InterPro" id="IPR036505">
    <property type="entry name" value="Amidase/PGRP_sf"/>
</dbReference>
<feature type="region of interest" description="Disordered" evidence="8">
    <location>
        <begin position="160"/>
        <end position="185"/>
    </location>
</feature>
<keyword evidence="4" id="KW-0378">Hydrolase</keyword>
<evidence type="ECO:0000256" key="4">
    <source>
        <dbReference type="ARBA" id="ARBA00022801"/>
    </source>
</evidence>
<evidence type="ECO:0000259" key="9">
    <source>
        <dbReference type="SMART" id="SM00644"/>
    </source>
</evidence>
<evidence type="ECO:0000256" key="2">
    <source>
        <dbReference type="ARBA" id="ARBA00007553"/>
    </source>
</evidence>
<dbReference type="Gene3D" id="3.40.80.10">
    <property type="entry name" value="Peptidoglycan recognition protein-like"/>
    <property type="match status" value="1"/>
</dbReference>
<dbReference type="RefSeq" id="WP_171414641.1">
    <property type="nucleotide sequence ID" value="NZ_JABFOR010000002.1"/>
</dbReference>
<dbReference type="InterPro" id="IPR012854">
    <property type="entry name" value="Cu_amine_oxidase-like_N"/>
</dbReference>
<evidence type="ECO:0000256" key="7">
    <source>
        <dbReference type="ARBA" id="ARBA00023316"/>
    </source>
</evidence>
<organism evidence="10 11">
    <name type="scientific">Paenibacillus alvei</name>
    <name type="common">Bacillus alvei</name>
    <dbReference type="NCBI Taxonomy" id="44250"/>
    <lineage>
        <taxon>Bacteria</taxon>
        <taxon>Bacillati</taxon>
        <taxon>Bacillota</taxon>
        <taxon>Bacilli</taxon>
        <taxon>Bacillales</taxon>
        <taxon>Paenibacillaceae</taxon>
        <taxon>Paenibacillus</taxon>
    </lineage>
</organism>
<keyword evidence="7" id="KW-0961">Cell wall biogenesis/degradation</keyword>
<evidence type="ECO:0000313" key="10">
    <source>
        <dbReference type="EMBL" id="NOJ69339.1"/>
    </source>
</evidence>
<dbReference type="Pfam" id="PF01510">
    <property type="entry name" value="Amidase_2"/>
    <property type="match status" value="1"/>
</dbReference>
<dbReference type="CDD" id="cd06583">
    <property type="entry name" value="PGRP"/>
    <property type="match status" value="1"/>
</dbReference>
<dbReference type="InterPro" id="IPR002502">
    <property type="entry name" value="Amidase_domain"/>
</dbReference>
<dbReference type="PANTHER" id="PTHR30417">
    <property type="entry name" value="N-ACETYLMURAMOYL-L-ALANINE AMIDASE AMID"/>
    <property type="match status" value="1"/>
</dbReference>
<dbReference type="GO" id="GO:0009253">
    <property type="term" value="P:peptidoglycan catabolic process"/>
    <property type="evidence" value="ECO:0007669"/>
    <property type="project" value="InterPro"/>
</dbReference>
<protein>
    <recommendedName>
        <fullName evidence="3">N-acetylmuramoyl-L-alanine amidase</fullName>
        <ecNumber evidence="3">3.5.1.28</ecNumber>
    </recommendedName>
</protein>
<feature type="compositionally biased region" description="Polar residues" evidence="8">
    <location>
        <begin position="171"/>
        <end position="185"/>
    </location>
</feature>
<dbReference type="PANTHER" id="PTHR30417:SF11">
    <property type="entry name" value="N-ACETYLMURAMOYL-L-ALANINE AMIDASE XLYA"/>
    <property type="match status" value="1"/>
</dbReference>
<dbReference type="AlphaFoldDB" id="A0AAP7DH81"/>
<feature type="domain" description="N-acetylmuramoyl-L-alanine amidase" evidence="9">
    <location>
        <begin position="12"/>
        <end position="143"/>
    </location>
</feature>
<sequence>MSIDIKQRLLPDGRGNKPNLAMKPMYLTVHNTDNTDAGATAEAHSRYLLNGSGGAKKSWHYTVDDKGVYQHLRDNEQGWHAGDGTGPGNALSIGVEVCMYAGIDEQVAWRNAAELLATLSIRHSIAPERIVPHRHWSGKACPSRLLPHWQQFIEMVAQAKEAMSGAPSETKPPTNSASDPNSEQQLRAERVKVIWESAMGENSQGFLIDNKVYVPVREVAEHSGLRVQWEAAKRQVVVHANASSK</sequence>
<dbReference type="GO" id="GO:0030435">
    <property type="term" value="P:sporulation resulting in formation of a cellular spore"/>
    <property type="evidence" value="ECO:0007669"/>
    <property type="project" value="UniProtKB-KW"/>
</dbReference>
<comment type="caution">
    <text evidence="10">The sequence shown here is derived from an EMBL/GenBank/DDBJ whole genome shotgun (WGS) entry which is preliminary data.</text>
</comment>
<dbReference type="GO" id="GO:0008745">
    <property type="term" value="F:N-acetylmuramoyl-L-alanine amidase activity"/>
    <property type="evidence" value="ECO:0007669"/>
    <property type="project" value="UniProtKB-EC"/>
</dbReference>
<evidence type="ECO:0000256" key="5">
    <source>
        <dbReference type="ARBA" id="ARBA00022969"/>
    </source>
</evidence>
<accession>A0AAP7DH81</accession>
<dbReference type="GO" id="GO:0009254">
    <property type="term" value="P:peptidoglycan turnover"/>
    <property type="evidence" value="ECO:0007669"/>
    <property type="project" value="TreeGrafter"/>
</dbReference>
<comment type="catalytic activity">
    <reaction evidence="1">
        <text>Hydrolyzes the link between N-acetylmuramoyl residues and L-amino acid residues in certain cell-wall glycopeptides.</text>
        <dbReference type="EC" id="3.5.1.28"/>
    </reaction>
</comment>
<keyword evidence="5" id="KW-0749">Sporulation</keyword>
<dbReference type="EMBL" id="JABFOR010000002">
    <property type="protein sequence ID" value="NOJ69339.1"/>
    <property type="molecule type" value="Genomic_DNA"/>
</dbReference>
<dbReference type="Proteomes" id="UP000552038">
    <property type="component" value="Unassembled WGS sequence"/>
</dbReference>
<keyword evidence="6" id="KW-0178">Competence</keyword>
<gene>
    <name evidence="10" type="ORF">HMI46_02040</name>
</gene>
<dbReference type="GO" id="GO:0030420">
    <property type="term" value="P:establishment of competence for transformation"/>
    <property type="evidence" value="ECO:0007669"/>
    <property type="project" value="UniProtKB-KW"/>
</dbReference>
<dbReference type="SMART" id="SM00644">
    <property type="entry name" value="Ami_2"/>
    <property type="match status" value="1"/>
</dbReference>
<comment type="similarity">
    <text evidence="2">Belongs to the N-acetylmuramoyl-L-alanine amidase 2 family.</text>
</comment>
<dbReference type="GO" id="GO:0071555">
    <property type="term" value="P:cell wall organization"/>
    <property type="evidence" value="ECO:0007669"/>
    <property type="project" value="UniProtKB-KW"/>
</dbReference>
<reference evidence="10 11" key="1">
    <citation type="submission" date="2020-05" db="EMBL/GenBank/DDBJ databases">
        <title>Whole genome sequencing and identification of novel metabolites from Paenibacillus alvei strain JR949.</title>
        <authorList>
            <person name="Rajendhran J."/>
            <person name="Sree Pranav P."/>
            <person name="Mahalakshmi B."/>
            <person name="Karthikeyan R."/>
        </authorList>
    </citation>
    <scope>NUCLEOTIDE SEQUENCE [LARGE SCALE GENOMIC DNA]</scope>
    <source>
        <strain evidence="10 11">JR949</strain>
    </source>
</reference>
<evidence type="ECO:0000256" key="8">
    <source>
        <dbReference type="SAM" id="MobiDB-lite"/>
    </source>
</evidence>
<evidence type="ECO:0000256" key="3">
    <source>
        <dbReference type="ARBA" id="ARBA00011901"/>
    </source>
</evidence>
<name>A0AAP7DH81_PAEAL</name>
<evidence type="ECO:0000256" key="1">
    <source>
        <dbReference type="ARBA" id="ARBA00001561"/>
    </source>
</evidence>
<evidence type="ECO:0000256" key="6">
    <source>
        <dbReference type="ARBA" id="ARBA00023287"/>
    </source>
</evidence>
<dbReference type="InterPro" id="IPR051206">
    <property type="entry name" value="NAMLAA_amidase_2"/>
</dbReference>
<proteinExistence type="inferred from homology"/>
<dbReference type="SUPFAM" id="SSF55846">
    <property type="entry name" value="N-acetylmuramoyl-L-alanine amidase-like"/>
    <property type="match status" value="1"/>
</dbReference>
<dbReference type="EC" id="3.5.1.28" evidence="3"/>